<keyword evidence="8" id="KW-1185">Reference proteome</keyword>
<dbReference type="Pfam" id="PF01619">
    <property type="entry name" value="Pro_dh"/>
    <property type="match status" value="2"/>
</dbReference>
<protein>
    <recommendedName>
        <fullName evidence="2 5">Proline dehydrogenase</fullName>
        <ecNumber evidence="2 5">1.5.5.2</ecNumber>
    </recommendedName>
</protein>
<dbReference type="GO" id="GO:0071949">
    <property type="term" value="F:FAD binding"/>
    <property type="evidence" value="ECO:0007669"/>
    <property type="project" value="TreeGrafter"/>
</dbReference>
<comment type="similarity">
    <text evidence="1 5">Belongs to the proline oxidase family.</text>
</comment>
<dbReference type="InterPro" id="IPR002872">
    <property type="entry name" value="Proline_DH_dom"/>
</dbReference>
<accession>A0A9P6JR32</accession>
<evidence type="ECO:0000256" key="4">
    <source>
        <dbReference type="ARBA" id="ARBA00023062"/>
    </source>
</evidence>
<sequence>MIRTTLRPLLYPRTRSQVIFPTRKFASATTSARSTFLTRRILARTTLATLITSSIALGSKIYADEEESTDVGEDNLAKPSLSSMIRAYFVFSLCSMPWLVDHAPDILQTLSGVPIIKQVTEGVVRVTFFKHFVGAETADQCIPLLRSLRQENKGALFAYSVEVDERQAIGTSTSSASIAVGLSESPHKRIVQEIMHCVDVAADFEADISHDAVQPGGKRTWIAVKLTALLPDANALIALSSWIVNSRKSLPRSAPESAVPFPGAARMEDLKLILHPSTSKLSKDPLSPEHLRQLKELYNDLVRICTRAKDRGIKVIIDAEYSWYQPAIDAFTLSLMREFNSSSPLSFSIQPLVYGTFQAYLRRTPSHLAVALADAKSHKYALGIKLVRGAYHPHEIAAHQRKDELSISPDREPPVWTEKKDTDEAYDQCVKILLSAVKEDVNRSKRTSINRVVQEWYADWFGVSTNAQPISHHQAAARSIKTTNSLPRIGILFGTHNWKSCNLIIDEIVRNGLGYRVVSRTSTKPNVSGNFLRLDDDVVDRLAIGQLYGMGDSLSNWIASRTVSNTPLLLKYIPYGALADVMPYLSRRAIENKSILGEGGAADERRRAGKEIRQRVFW</sequence>
<evidence type="ECO:0000313" key="7">
    <source>
        <dbReference type="EMBL" id="KAF9529861.1"/>
    </source>
</evidence>
<gene>
    <name evidence="7" type="ORF">CPB83DRAFT_893094</name>
</gene>
<keyword evidence="5" id="KW-0285">Flavoprotein</keyword>
<comment type="cofactor">
    <cofactor evidence="5">
        <name>FAD</name>
        <dbReference type="ChEBI" id="CHEBI:57692"/>
    </cofactor>
</comment>
<dbReference type="SUPFAM" id="SSF51730">
    <property type="entry name" value="FAD-linked oxidoreductase"/>
    <property type="match status" value="1"/>
</dbReference>
<reference evidence="7" key="1">
    <citation type="submission" date="2020-11" db="EMBL/GenBank/DDBJ databases">
        <authorList>
            <consortium name="DOE Joint Genome Institute"/>
            <person name="Ahrendt S."/>
            <person name="Riley R."/>
            <person name="Andreopoulos W."/>
            <person name="Labutti K."/>
            <person name="Pangilinan J."/>
            <person name="Ruiz-Duenas F.J."/>
            <person name="Barrasa J.M."/>
            <person name="Sanchez-Garcia M."/>
            <person name="Camarero S."/>
            <person name="Miyauchi S."/>
            <person name="Serrano A."/>
            <person name="Linde D."/>
            <person name="Babiker R."/>
            <person name="Drula E."/>
            <person name="Ayuso-Fernandez I."/>
            <person name="Pacheco R."/>
            <person name="Padilla G."/>
            <person name="Ferreira P."/>
            <person name="Barriuso J."/>
            <person name="Kellner H."/>
            <person name="Castanera R."/>
            <person name="Alfaro M."/>
            <person name="Ramirez L."/>
            <person name="Pisabarro A.G."/>
            <person name="Kuo A."/>
            <person name="Tritt A."/>
            <person name="Lipzen A."/>
            <person name="He G."/>
            <person name="Yan M."/>
            <person name="Ng V."/>
            <person name="Cullen D."/>
            <person name="Martin F."/>
            <person name="Rosso M.-N."/>
            <person name="Henrissat B."/>
            <person name="Hibbett D."/>
            <person name="Martinez A.T."/>
            <person name="Grigoriev I.V."/>
        </authorList>
    </citation>
    <scope>NUCLEOTIDE SEQUENCE</scope>
    <source>
        <strain evidence="7">CBS 506.95</strain>
    </source>
</reference>
<dbReference type="GO" id="GO:0004657">
    <property type="term" value="F:proline dehydrogenase activity"/>
    <property type="evidence" value="ECO:0007669"/>
    <property type="project" value="UniProtKB-EC"/>
</dbReference>
<comment type="catalytic activity">
    <reaction evidence="5">
        <text>L-proline + a quinone = (S)-1-pyrroline-5-carboxylate + a quinol + H(+)</text>
        <dbReference type="Rhea" id="RHEA:23784"/>
        <dbReference type="ChEBI" id="CHEBI:15378"/>
        <dbReference type="ChEBI" id="CHEBI:17388"/>
        <dbReference type="ChEBI" id="CHEBI:24646"/>
        <dbReference type="ChEBI" id="CHEBI:60039"/>
        <dbReference type="ChEBI" id="CHEBI:132124"/>
        <dbReference type="EC" id="1.5.5.2"/>
    </reaction>
</comment>
<dbReference type="GO" id="GO:0005739">
    <property type="term" value="C:mitochondrion"/>
    <property type="evidence" value="ECO:0007669"/>
    <property type="project" value="TreeGrafter"/>
</dbReference>
<dbReference type="PANTHER" id="PTHR13914">
    <property type="entry name" value="PROLINE OXIDASE"/>
    <property type="match status" value="1"/>
</dbReference>
<dbReference type="OrthoDB" id="5464at2759"/>
<dbReference type="GO" id="GO:0010133">
    <property type="term" value="P:L-proline catabolic process to L-glutamate"/>
    <property type="evidence" value="ECO:0007669"/>
    <property type="project" value="TreeGrafter"/>
</dbReference>
<evidence type="ECO:0000313" key="8">
    <source>
        <dbReference type="Proteomes" id="UP000807306"/>
    </source>
</evidence>
<feature type="domain" description="Proline dehydrogenase" evidence="6">
    <location>
        <begin position="541"/>
        <end position="595"/>
    </location>
</feature>
<dbReference type="Proteomes" id="UP000807306">
    <property type="component" value="Unassembled WGS sequence"/>
</dbReference>
<proteinExistence type="inferred from homology"/>
<name>A0A9P6JR32_9AGAR</name>
<keyword evidence="5" id="KW-0274">FAD</keyword>
<dbReference type="AlphaFoldDB" id="A0A9P6JR32"/>
<evidence type="ECO:0000256" key="5">
    <source>
        <dbReference type="RuleBase" id="RU364054"/>
    </source>
</evidence>
<evidence type="ECO:0000259" key="6">
    <source>
        <dbReference type="Pfam" id="PF01619"/>
    </source>
</evidence>
<evidence type="ECO:0000256" key="3">
    <source>
        <dbReference type="ARBA" id="ARBA00023002"/>
    </source>
</evidence>
<dbReference type="Gene3D" id="3.20.20.220">
    <property type="match status" value="1"/>
</dbReference>
<keyword evidence="3 5" id="KW-0560">Oxidoreductase</keyword>
<feature type="domain" description="Proline dehydrogenase" evidence="6">
    <location>
        <begin position="182"/>
        <end position="508"/>
    </location>
</feature>
<evidence type="ECO:0000256" key="2">
    <source>
        <dbReference type="ARBA" id="ARBA00012695"/>
    </source>
</evidence>
<evidence type="ECO:0000256" key="1">
    <source>
        <dbReference type="ARBA" id="ARBA00005869"/>
    </source>
</evidence>
<keyword evidence="4 5" id="KW-0642">Proline metabolism</keyword>
<dbReference type="EMBL" id="MU157843">
    <property type="protein sequence ID" value="KAF9529861.1"/>
    <property type="molecule type" value="Genomic_DNA"/>
</dbReference>
<comment type="function">
    <text evidence="5">Converts proline to delta-1-pyrroline-5-carboxylate.</text>
</comment>
<dbReference type="PANTHER" id="PTHR13914:SF0">
    <property type="entry name" value="PROLINE DEHYDROGENASE 1, MITOCHONDRIAL"/>
    <property type="match status" value="1"/>
</dbReference>
<dbReference type="InterPro" id="IPR015659">
    <property type="entry name" value="Proline_oxidase"/>
</dbReference>
<dbReference type="InterPro" id="IPR029041">
    <property type="entry name" value="FAD-linked_oxidoreductase-like"/>
</dbReference>
<dbReference type="EC" id="1.5.5.2" evidence="2 5"/>
<organism evidence="7 8">
    <name type="scientific">Crepidotus variabilis</name>
    <dbReference type="NCBI Taxonomy" id="179855"/>
    <lineage>
        <taxon>Eukaryota</taxon>
        <taxon>Fungi</taxon>
        <taxon>Dikarya</taxon>
        <taxon>Basidiomycota</taxon>
        <taxon>Agaricomycotina</taxon>
        <taxon>Agaricomycetes</taxon>
        <taxon>Agaricomycetidae</taxon>
        <taxon>Agaricales</taxon>
        <taxon>Agaricineae</taxon>
        <taxon>Crepidotaceae</taxon>
        <taxon>Crepidotus</taxon>
    </lineage>
</organism>
<comment type="caution">
    <text evidence="7">The sequence shown here is derived from an EMBL/GenBank/DDBJ whole genome shotgun (WGS) entry which is preliminary data.</text>
</comment>